<comment type="caution">
    <text evidence="5">The sequence shown here is derived from an EMBL/GenBank/DDBJ whole genome shotgun (WGS) entry which is preliminary data.</text>
</comment>
<dbReference type="SMART" id="SM00421">
    <property type="entry name" value="HTH_LUXR"/>
    <property type="match status" value="1"/>
</dbReference>
<dbReference type="GO" id="GO:0003677">
    <property type="term" value="F:DNA binding"/>
    <property type="evidence" value="ECO:0007669"/>
    <property type="project" value="UniProtKB-KW"/>
</dbReference>
<dbReference type="RefSeq" id="WP_169595307.1">
    <property type="nucleotide sequence ID" value="NZ_JABBGK010000008.1"/>
</dbReference>
<sequence>MGVCMDLEALFNIMGQLVGQDAPGEHEAGPAFHALMKSLLRFDYIVVFAYRGQERPIDLYSTFTPEEHVVFVSMYQAGPYLLDPFYSAAQEPKPGVWRMRELAPDRFFSSEYFRSYYTQTGLAEEIGFFVALENGITVVLSLMRREQSGVFSAAEFALLKKAEPVVVALVRHAWNDLGRRFDNAIARRGKGGRRAAHPETERVWRDLNLTDREAAIVELVLQGHSSESIGLRLGISTGTVKVHRRNVYRKLGISSQTQLLSIYLKSLG</sequence>
<keyword evidence="2" id="KW-0238">DNA-binding</keyword>
<evidence type="ECO:0000256" key="2">
    <source>
        <dbReference type="ARBA" id="ARBA00023125"/>
    </source>
</evidence>
<name>A0A7Y0FXM2_9HYPH</name>
<evidence type="ECO:0000313" key="6">
    <source>
        <dbReference type="Proteomes" id="UP000541470"/>
    </source>
</evidence>
<dbReference type="AlphaFoldDB" id="A0A7Y0FXM2"/>
<keyword evidence="1" id="KW-0805">Transcription regulation</keyword>
<dbReference type="PROSITE" id="PS00622">
    <property type="entry name" value="HTH_LUXR_1"/>
    <property type="match status" value="1"/>
</dbReference>
<dbReference type="PANTHER" id="PTHR44688:SF16">
    <property type="entry name" value="DNA-BINDING TRANSCRIPTIONAL ACTIVATOR DEVR_DOSR"/>
    <property type="match status" value="1"/>
</dbReference>
<dbReference type="PRINTS" id="PR00038">
    <property type="entry name" value="HTHLUXR"/>
</dbReference>
<evidence type="ECO:0000313" key="5">
    <source>
        <dbReference type="EMBL" id="NML76737.1"/>
    </source>
</evidence>
<reference evidence="5 6" key="1">
    <citation type="submission" date="2020-04" db="EMBL/GenBank/DDBJ databases">
        <title>Rhizobium sp. S-51 isolated from soil.</title>
        <authorList>
            <person name="Dahal R.H."/>
        </authorList>
    </citation>
    <scope>NUCLEOTIDE SEQUENCE [LARGE SCALE GENOMIC DNA]</scope>
    <source>
        <strain evidence="5 6">S-51</strain>
    </source>
</reference>
<feature type="domain" description="HTH luxR-type" evidence="4">
    <location>
        <begin position="202"/>
        <end position="267"/>
    </location>
</feature>
<gene>
    <name evidence="5" type="ORF">HHL25_21595</name>
</gene>
<accession>A0A7Y0FXM2</accession>
<dbReference type="Gene3D" id="1.10.10.10">
    <property type="entry name" value="Winged helix-like DNA-binding domain superfamily/Winged helix DNA-binding domain"/>
    <property type="match status" value="1"/>
</dbReference>
<evidence type="ECO:0000259" key="4">
    <source>
        <dbReference type="PROSITE" id="PS50043"/>
    </source>
</evidence>
<evidence type="ECO:0000256" key="1">
    <source>
        <dbReference type="ARBA" id="ARBA00023015"/>
    </source>
</evidence>
<dbReference type="Pfam" id="PF00196">
    <property type="entry name" value="GerE"/>
    <property type="match status" value="1"/>
</dbReference>
<dbReference type="CDD" id="cd06170">
    <property type="entry name" value="LuxR_C_like"/>
    <property type="match status" value="1"/>
</dbReference>
<dbReference type="PROSITE" id="PS50043">
    <property type="entry name" value="HTH_LUXR_2"/>
    <property type="match status" value="1"/>
</dbReference>
<dbReference type="GO" id="GO:0006355">
    <property type="term" value="P:regulation of DNA-templated transcription"/>
    <property type="evidence" value="ECO:0007669"/>
    <property type="project" value="InterPro"/>
</dbReference>
<evidence type="ECO:0000256" key="3">
    <source>
        <dbReference type="ARBA" id="ARBA00023163"/>
    </source>
</evidence>
<dbReference type="EMBL" id="JABBGK010000008">
    <property type="protein sequence ID" value="NML76737.1"/>
    <property type="molecule type" value="Genomic_DNA"/>
</dbReference>
<dbReference type="InterPro" id="IPR000792">
    <property type="entry name" value="Tscrpt_reg_LuxR_C"/>
</dbReference>
<dbReference type="InterPro" id="IPR036388">
    <property type="entry name" value="WH-like_DNA-bd_sf"/>
</dbReference>
<keyword evidence="3" id="KW-0804">Transcription</keyword>
<dbReference type="InterPro" id="IPR016032">
    <property type="entry name" value="Sig_transdc_resp-reg_C-effctor"/>
</dbReference>
<proteinExistence type="predicted"/>
<keyword evidence="6" id="KW-1185">Reference proteome</keyword>
<dbReference type="PANTHER" id="PTHR44688">
    <property type="entry name" value="DNA-BINDING TRANSCRIPTIONAL ACTIVATOR DEVR_DOSR"/>
    <property type="match status" value="1"/>
</dbReference>
<dbReference type="Proteomes" id="UP000541470">
    <property type="component" value="Unassembled WGS sequence"/>
</dbReference>
<dbReference type="SUPFAM" id="SSF46894">
    <property type="entry name" value="C-terminal effector domain of the bipartite response regulators"/>
    <property type="match status" value="1"/>
</dbReference>
<protein>
    <submittedName>
        <fullName evidence="5">Response regulator transcription factor</fullName>
    </submittedName>
</protein>
<organism evidence="5 6">
    <name type="scientific">Rhizobium terricola</name>
    <dbReference type="NCBI Taxonomy" id="2728849"/>
    <lineage>
        <taxon>Bacteria</taxon>
        <taxon>Pseudomonadati</taxon>
        <taxon>Pseudomonadota</taxon>
        <taxon>Alphaproteobacteria</taxon>
        <taxon>Hyphomicrobiales</taxon>
        <taxon>Rhizobiaceae</taxon>
        <taxon>Rhizobium/Agrobacterium group</taxon>
        <taxon>Rhizobium</taxon>
    </lineage>
</organism>